<keyword evidence="3" id="KW-1185">Reference proteome</keyword>
<evidence type="ECO:0000256" key="1">
    <source>
        <dbReference type="SAM" id="Phobius"/>
    </source>
</evidence>
<reference evidence="2" key="1">
    <citation type="journal article" date="2014" name="Int. J. Syst. Evol. Microbiol.">
        <title>Complete genome sequence of Corynebacterium casei LMG S-19264T (=DSM 44701T), isolated from a smear-ripened cheese.</title>
        <authorList>
            <consortium name="US DOE Joint Genome Institute (JGI-PGF)"/>
            <person name="Walter F."/>
            <person name="Albersmeier A."/>
            <person name="Kalinowski J."/>
            <person name="Ruckert C."/>
        </authorList>
    </citation>
    <scope>NUCLEOTIDE SEQUENCE</scope>
    <source>
        <strain evidence="2">NBRC 101628</strain>
    </source>
</reference>
<keyword evidence="1" id="KW-1133">Transmembrane helix</keyword>
<comment type="caution">
    <text evidence="2">The sequence shown here is derived from an EMBL/GenBank/DDBJ whole genome shotgun (WGS) entry which is preliminary data.</text>
</comment>
<accession>A0AA37RX80</accession>
<feature type="transmembrane region" description="Helical" evidence="1">
    <location>
        <begin position="103"/>
        <end position="123"/>
    </location>
</feature>
<gene>
    <name evidence="2" type="ORF">GCM10007895_20720</name>
</gene>
<protein>
    <submittedName>
        <fullName evidence="2">Uncharacterized protein</fullName>
    </submittedName>
</protein>
<sequence>MVLGFAGMFLFAVITFFRFGDINESLQAILSYGGQQFLNFIIYFDLQITHTLGARTFTLFHDIYFSTDYFNTLEMLKQELAYQNREYMSWEWGTYFKDFYTDYGAFGALTFIFSYSVYICLNFSKLHKKTNLLDILFYLGVCQFALQGIFYFKYYIYVGNIYVFLILSLPLMSRLFKSKFTLRIEKKW</sequence>
<proteinExistence type="predicted"/>
<name>A0AA37RX80_9GAMM</name>
<feature type="transmembrane region" description="Helical" evidence="1">
    <location>
        <begin position="158"/>
        <end position="176"/>
    </location>
</feature>
<dbReference type="AlphaFoldDB" id="A0AA37RX80"/>
<reference evidence="2" key="2">
    <citation type="submission" date="2023-01" db="EMBL/GenBank/DDBJ databases">
        <title>Draft genome sequence of Paraferrimonas sedimenticola strain NBRC 101628.</title>
        <authorList>
            <person name="Sun Q."/>
            <person name="Mori K."/>
        </authorList>
    </citation>
    <scope>NUCLEOTIDE SEQUENCE</scope>
    <source>
        <strain evidence="2">NBRC 101628</strain>
    </source>
</reference>
<organism evidence="2 3">
    <name type="scientific">Paraferrimonas sedimenticola</name>
    <dbReference type="NCBI Taxonomy" id="375674"/>
    <lineage>
        <taxon>Bacteria</taxon>
        <taxon>Pseudomonadati</taxon>
        <taxon>Pseudomonadota</taxon>
        <taxon>Gammaproteobacteria</taxon>
        <taxon>Alteromonadales</taxon>
        <taxon>Ferrimonadaceae</taxon>
        <taxon>Paraferrimonas</taxon>
    </lineage>
</organism>
<dbReference type="Proteomes" id="UP001161422">
    <property type="component" value="Unassembled WGS sequence"/>
</dbReference>
<keyword evidence="1" id="KW-0472">Membrane</keyword>
<evidence type="ECO:0000313" key="2">
    <source>
        <dbReference type="EMBL" id="GLP96766.1"/>
    </source>
</evidence>
<keyword evidence="1" id="KW-0812">Transmembrane</keyword>
<feature type="transmembrane region" description="Helical" evidence="1">
    <location>
        <begin position="135"/>
        <end position="152"/>
    </location>
</feature>
<dbReference type="EMBL" id="BSNC01000005">
    <property type="protein sequence ID" value="GLP96766.1"/>
    <property type="molecule type" value="Genomic_DNA"/>
</dbReference>
<evidence type="ECO:0000313" key="3">
    <source>
        <dbReference type="Proteomes" id="UP001161422"/>
    </source>
</evidence>